<name>A0ABV7C411_9PROT</name>
<evidence type="ECO:0000313" key="3">
    <source>
        <dbReference type="Proteomes" id="UP001595420"/>
    </source>
</evidence>
<feature type="transmembrane region" description="Helical" evidence="1">
    <location>
        <begin position="6"/>
        <end position="27"/>
    </location>
</feature>
<protein>
    <submittedName>
        <fullName evidence="2">DUF6476 family protein</fullName>
    </submittedName>
</protein>
<comment type="caution">
    <text evidence="2">The sequence shown here is derived from an EMBL/GenBank/DDBJ whole genome shotgun (WGS) entry which is preliminary data.</text>
</comment>
<keyword evidence="1" id="KW-0472">Membrane</keyword>
<evidence type="ECO:0000313" key="2">
    <source>
        <dbReference type="EMBL" id="MFC3003463.1"/>
    </source>
</evidence>
<organism evidence="2 3">
    <name type="scientific">Falsiroseomonas tokyonensis</name>
    <dbReference type="NCBI Taxonomy" id="430521"/>
    <lineage>
        <taxon>Bacteria</taxon>
        <taxon>Pseudomonadati</taxon>
        <taxon>Pseudomonadota</taxon>
        <taxon>Alphaproteobacteria</taxon>
        <taxon>Acetobacterales</taxon>
        <taxon>Roseomonadaceae</taxon>
        <taxon>Falsiroseomonas</taxon>
    </lineage>
</organism>
<dbReference type="RefSeq" id="WP_216839914.1">
    <property type="nucleotide sequence ID" value="NZ_JAFNJS010000011.1"/>
</dbReference>
<reference evidence="3" key="1">
    <citation type="journal article" date="2019" name="Int. J. Syst. Evol. Microbiol.">
        <title>The Global Catalogue of Microorganisms (GCM) 10K type strain sequencing project: providing services to taxonomists for standard genome sequencing and annotation.</title>
        <authorList>
            <consortium name="The Broad Institute Genomics Platform"/>
            <consortium name="The Broad Institute Genome Sequencing Center for Infectious Disease"/>
            <person name="Wu L."/>
            <person name="Ma J."/>
        </authorList>
    </citation>
    <scope>NUCLEOTIDE SEQUENCE [LARGE SCALE GENOMIC DNA]</scope>
    <source>
        <strain evidence="3">CGMCC 1.16855</strain>
    </source>
</reference>
<dbReference type="Proteomes" id="UP001595420">
    <property type="component" value="Unassembled WGS sequence"/>
</dbReference>
<proteinExistence type="predicted"/>
<keyword evidence="1" id="KW-0812">Transmembrane</keyword>
<dbReference type="EMBL" id="JBHRSB010000011">
    <property type="protein sequence ID" value="MFC3003463.1"/>
    <property type="molecule type" value="Genomic_DNA"/>
</dbReference>
<gene>
    <name evidence="2" type="ORF">ACFOD3_26450</name>
</gene>
<keyword evidence="1" id="KW-1133">Transmembrane helix</keyword>
<dbReference type="InterPro" id="IPR045519">
    <property type="entry name" value="DUF6476"/>
</dbReference>
<evidence type="ECO:0000256" key="1">
    <source>
        <dbReference type="SAM" id="Phobius"/>
    </source>
</evidence>
<dbReference type="Pfam" id="PF20082">
    <property type="entry name" value="DUF6476"/>
    <property type="match status" value="1"/>
</dbReference>
<sequence>MAALKWLVGVMGVLIILGTVGLVVVLVQRMGGAGREVALPPASLGQPAGTRMLSLAGAEGRFAVLVARPDGTERLLLLDPQRGRVLGELRVAD</sequence>
<keyword evidence="3" id="KW-1185">Reference proteome</keyword>
<accession>A0ABV7C411</accession>